<evidence type="ECO:0000259" key="7">
    <source>
        <dbReference type="PROSITE" id="PS50112"/>
    </source>
</evidence>
<dbReference type="InterPro" id="IPR035965">
    <property type="entry name" value="PAS-like_dom_sf"/>
</dbReference>
<dbReference type="PANTHER" id="PTHR47429">
    <property type="entry name" value="PROTEIN TWIN LOV 1"/>
    <property type="match status" value="1"/>
</dbReference>
<comment type="caution">
    <text evidence="10">The sequence shown here is derived from an EMBL/GenBank/DDBJ whole genome shotgun (WGS) entry which is preliminary data.</text>
</comment>
<feature type="coiled-coil region" evidence="5">
    <location>
        <begin position="580"/>
        <end position="607"/>
    </location>
</feature>
<dbReference type="Gene3D" id="3.30.50.10">
    <property type="entry name" value="Erythroid Transcription Factor GATA-1, subunit A"/>
    <property type="match status" value="1"/>
</dbReference>
<organism evidence="10 11">
    <name type="scientific">Basidiobolus ranarum</name>
    <dbReference type="NCBI Taxonomy" id="34480"/>
    <lineage>
        <taxon>Eukaryota</taxon>
        <taxon>Fungi</taxon>
        <taxon>Fungi incertae sedis</taxon>
        <taxon>Zoopagomycota</taxon>
        <taxon>Entomophthoromycotina</taxon>
        <taxon>Basidiobolomycetes</taxon>
        <taxon>Basidiobolales</taxon>
        <taxon>Basidiobolaceae</taxon>
        <taxon>Basidiobolus</taxon>
    </lineage>
</organism>
<feature type="domain" description="PAS" evidence="7">
    <location>
        <begin position="304"/>
        <end position="369"/>
    </location>
</feature>
<feature type="domain" description="GATA-type" evidence="9">
    <location>
        <begin position="614"/>
        <end position="647"/>
    </location>
</feature>
<evidence type="ECO:0000313" key="10">
    <source>
        <dbReference type="EMBL" id="KAK9719355.1"/>
    </source>
</evidence>
<dbReference type="PROSITE" id="PS50114">
    <property type="entry name" value="GATA_ZN_FINGER_2"/>
    <property type="match status" value="1"/>
</dbReference>
<keyword evidence="1" id="KW-0285">Flavoprotein</keyword>
<keyword evidence="4" id="KW-0862">Zinc</keyword>
<dbReference type="InterPro" id="IPR013655">
    <property type="entry name" value="PAS_fold_3"/>
</dbReference>
<accession>A0ABR2W405</accession>
<dbReference type="Proteomes" id="UP001479436">
    <property type="component" value="Unassembled WGS sequence"/>
</dbReference>
<dbReference type="InterPro" id="IPR000700">
    <property type="entry name" value="PAS-assoc_C"/>
</dbReference>
<dbReference type="PROSITE" id="PS50113">
    <property type="entry name" value="PAC"/>
    <property type="match status" value="1"/>
</dbReference>
<keyword evidence="2" id="KW-0288">FMN</keyword>
<feature type="compositionally biased region" description="Polar residues" evidence="6">
    <location>
        <begin position="27"/>
        <end position="41"/>
    </location>
</feature>
<feature type="region of interest" description="Disordered" evidence="6">
    <location>
        <begin position="27"/>
        <end position="51"/>
    </location>
</feature>
<keyword evidence="4" id="KW-0479">Metal-binding</keyword>
<dbReference type="SUPFAM" id="SSF57716">
    <property type="entry name" value="Glucocorticoid receptor-like (DNA-binding domain)"/>
    <property type="match status" value="1"/>
</dbReference>
<dbReference type="EMBL" id="JASJQH010007052">
    <property type="protein sequence ID" value="KAK9719355.1"/>
    <property type="molecule type" value="Genomic_DNA"/>
</dbReference>
<dbReference type="InterPro" id="IPR013088">
    <property type="entry name" value="Znf_NHR/GATA"/>
</dbReference>
<keyword evidence="4" id="KW-0863">Zinc-finger</keyword>
<dbReference type="SUPFAM" id="SSF55785">
    <property type="entry name" value="PYP-like sensor domain (PAS domain)"/>
    <property type="match status" value="3"/>
</dbReference>
<feature type="domain" description="PAC" evidence="8">
    <location>
        <begin position="161"/>
        <end position="215"/>
    </location>
</feature>
<sequence>MNNGPNLSLFPDYVSSPIPYLSDMTNTPKYNEGFDQNNHGSNIIPPKQDDSSQYRGVYSSSGIDMITVLLKVATRPNPQINLGPVDMSASFVVVNALADDLPIVYASESFETLTGYSTQEVLGRNSRFLQAPEGHVTVGSRRRYTDNNAVYNLKTHIIQKKEIQVSLVNYKKSGEAFVNLVTVIPISMHGGEITHYVGFQVDFVERPKEIRQKVQGLLGLILPFVVSLLTEEPSTPIEGAYVQNEALSLIAPLLDSDLAQIEPEELCEVALPSLPLSQMSEEFYGLIGATSDVDRDECAQVWNKMLIDEADDFIHVLSLKGVFCYASTSCRKLLEYEPEELVGQSISKICEPSDLNPVMREIKETSNDSDTVTLLYRAKRKYSGYMWIEATGKLFSERGKSRKYIILSGRPRPVYKLSRGIISRSSGGVNDMDMWTKLSTEGMILHIASRCESLLEFTPSDLEQTNFAFLFPQEHISGLNESLKNVQSGTTVKLHHKARTKQGQFINVTSVFYPGNTEYQGKVAFVLCQTRVMQSELIQDVELDAYEASPMPQTDEISTDIDNLFDILSEIHPTNWQYEMHLLKLANRKLKEDIKKLQEHNHSITTKKKKKRSATIDKCCTSCKRTDSPEWRKGPEGPGTLCNSCGLKWSKMIRKSSQLKPELN</sequence>
<dbReference type="PROSITE" id="PS50112">
    <property type="entry name" value="PAS"/>
    <property type="match status" value="2"/>
</dbReference>
<keyword evidence="5" id="KW-0175">Coiled coil</keyword>
<keyword evidence="3" id="KW-0157">Chromophore</keyword>
<dbReference type="Pfam" id="PF13426">
    <property type="entry name" value="PAS_9"/>
    <property type="match status" value="2"/>
</dbReference>
<evidence type="ECO:0000256" key="1">
    <source>
        <dbReference type="ARBA" id="ARBA00022630"/>
    </source>
</evidence>
<keyword evidence="11" id="KW-1185">Reference proteome</keyword>
<gene>
    <name evidence="10" type="ORF">K7432_004858</name>
</gene>
<evidence type="ECO:0000313" key="11">
    <source>
        <dbReference type="Proteomes" id="UP001479436"/>
    </source>
</evidence>
<name>A0ABR2W405_9FUNG</name>
<dbReference type="Gene3D" id="3.30.450.20">
    <property type="entry name" value="PAS domain"/>
    <property type="match status" value="3"/>
</dbReference>
<dbReference type="InterPro" id="IPR000014">
    <property type="entry name" value="PAS"/>
</dbReference>
<evidence type="ECO:0000256" key="6">
    <source>
        <dbReference type="SAM" id="MobiDB-lite"/>
    </source>
</evidence>
<protein>
    <submittedName>
        <fullName evidence="10">Uncharacterized protein</fullName>
    </submittedName>
</protein>
<evidence type="ECO:0000259" key="8">
    <source>
        <dbReference type="PROSITE" id="PS50113"/>
    </source>
</evidence>
<dbReference type="CDD" id="cd00202">
    <property type="entry name" value="ZnF_GATA"/>
    <property type="match status" value="1"/>
</dbReference>
<evidence type="ECO:0000256" key="3">
    <source>
        <dbReference type="ARBA" id="ARBA00022991"/>
    </source>
</evidence>
<dbReference type="SMART" id="SM00401">
    <property type="entry name" value="ZnF_GATA"/>
    <property type="match status" value="1"/>
</dbReference>
<feature type="domain" description="PAS" evidence="7">
    <location>
        <begin position="103"/>
        <end position="125"/>
    </location>
</feature>
<dbReference type="Pfam" id="PF00320">
    <property type="entry name" value="GATA"/>
    <property type="match status" value="1"/>
</dbReference>
<evidence type="ECO:0000256" key="4">
    <source>
        <dbReference type="PROSITE-ProRule" id="PRU00094"/>
    </source>
</evidence>
<evidence type="ECO:0000259" key="9">
    <source>
        <dbReference type="PROSITE" id="PS50114"/>
    </source>
</evidence>
<proteinExistence type="predicted"/>
<evidence type="ECO:0000256" key="5">
    <source>
        <dbReference type="SAM" id="Coils"/>
    </source>
</evidence>
<dbReference type="NCBIfam" id="TIGR00229">
    <property type="entry name" value="sensory_box"/>
    <property type="match status" value="2"/>
</dbReference>
<reference evidence="10 11" key="1">
    <citation type="submission" date="2023-04" db="EMBL/GenBank/DDBJ databases">
        <title>Genome of Basidiobolus ranarum AG-B5.</title>
        <authorList>
            <person name="Stajich J.E."/>
            <person name="Carter-House D."/>
            <person name="Gryganskyi A."/>
        </authorList>
    </citation>
    <scope>NUCLEOTIDE SEQUENCE [LARGE SCALE GENOMIC DNA]</scope>
    <source>
        <strain evidence="10 11">AG-B5</strain>
    </source>
</reference>
<dbReference type="PANTHER" id="PTHR47429:SF7">
    <property type="entry name" value="GATA-FACTOR"/>
    <property type="match status" value="1"/>
</dbReference>
<dbReference type="PROSITE" id="PS00344">
    <property type="entry name" value="GATA_ZN_FINGER_1"/>
    <property type="match status" value="1"/>
</dbReference>
<dbReference type="Pfam" id="PF08447">
    <property type="entry name" value="PAS_3"/>
    <property type="match status" value="1"/>
</dbReference>
<dbReference type="SMART" id="SM00091">
    <property type="entry name" value="PAS"/>
    <property type="match status" value="3"/>
</dbReference>
<evidence type="ECO:0000256" key="2">
    <source>
        <dbReference type="ARBA" id="ARBA00022643"/>
    </source>
</evidence>
<dbReference type="CDD" id="cd00130">
    <property type="entry name" value="PAS"/>
    <property type="match status" value="2"/>
</dbReference>
<dbReference type="InterPro" id="IPR000679">
    <property type="entry name" value="Znf_GATA"/>
</dbReference>